<accession>A0A4U1CV54</accession>
<evidence type="ECO:0000256" key="2">
    <source>
        <dbReference type="ARBA" id="ARBA00022448"/>
    </source>
</evidence>
<dbReference type="NCBIfam" id="TIGR00889">
    <property type="entry name" value="2A0110"/>
    <property type="match status" value="1"/>
</dbReference>
<keyword evidence="6 7" id="KW-0472">Membrane</keyword>
<dbReference type="FunFam" id="1.20.1250.20:FF:000012">
    <property type="entry name" value="Nucleoside permease NupG"/>
    <property type="match status" value="1"/>
</dbReference>
<dbReference type="OrthoDB" id="9783013at2"/>
<feature type="transmembrane region" description="Helical" evidence="7">
    <location>
        <begin position="71"/>
        <end position="89"/>
    </location>
</feature>
<dbReference type="InterPro" id="IPR036259">
    <property type="entry name" value="MFS_trans_sf"/>
</dbReference>
<organism evidence="8 9">
    <name type="scientific">Pedobacter polaris</name>
    <dbReference type="NCBI Taxonomy" id="2571273"/>
    <lineage>
        <taxon>Bacteria</taxon>
        <taxon>Pseudomonadati</taxon>
        <taxon>Bacteroidota</taxon>
        <taxon>Sphingobacteriia</taxon>
        <taxon>Sphingobacteriales</taxon>
        <taxon>Sphingobacteriaceae</taxon>
        <taxon>Pedobacter</taxon>
    </lineage>
</organism>
<sequence length="461" mass="51995">MNIKFRLTVVSFMQFFVWGAWLITIANYWFGTKQWDGAQFGLIFATMGFASLFMPTITGIIADKWINAEKLYGILHILYAATLFYIPQVETPNEFFWTIFLAMCFYMPTISLSNSISYTTLKSSNLDVVKDFPPIRVWGTIGFIAAMWITNLTGSKASANQFYIAGIAALALGAYSFSLPKCPPSKLLEEKSNLSQKFGLDAFKLFANYKMALFFIFSMFLGGALQLTNAYGDVFLDEFKLFPVYAESFVIKYSTIIMSISQVSETLFILAIPFFLKRFGIKRVMVIAMLAWVFRFGLFAYGDPSGNLWMIVFSCIVYGMAFDFFNISGSLFVETSTTAKTRSSAQGLFMMMTNGFGAILGSVVSGWMIQKYFTKAYSNIQSLADHVGSTTDNKHLLKFLGDKGIMVSGNGDLSRALDVKDWHNIWLSFTIYALVITILFMIFFKHKHTKTEENAIEAITH</sequence>
<dbReference type="InterPro" id="IPR004740">
    <property type="entry name" value="Nuc_H_symport"/>
</dbReference>
<keyword evidence="5 7" id="KW-1133">Transmembrane helix</keyword>
<feature type="transmembrane region" description="Helical" evidence="7">
    <location>
        <begin position="284"/>
        <end position="302"/>
    </location>
</feature>
<dbReference type="AlphaFoldDB" id="A0A4U1CV54"/>
<feature type="transmembrane region" description="Helical" evidence="7">
    <location>
        <begin position="308"/>
        <end position="327"/>
    </location>
</feature>
<comment type="caution">
    <text evidence="8">The sequence shown here is derived from an EMBL/GenBank/DDBJ whole genome shotgun (WGS) entry which is preliminary data.</text>
</comment>
<dbReference type="Proteomes" id="UP000309488">
    <property type="component" value="Unassembled WGS sequence"/>
</dbReference>
<evidence type="ECO:0000256" key="7">
    <source>
        <dbReference type="SAM" id="Phobius"/>
    </source>
</evidence>
<proteinExistence type="predicted"/>
<dbReference type="GO" id="GO:0015213">
    <property type="term" value="F:uridine transmembrane transporter activity"/>
    <property type="evidence" value="ECO:0007669"/>
    <property type="project" value="TreeGrafter"/>
</dbReference>
<dbReference type="Pfam" id="PF03825">
    <property type="entry name" value="Nuc_H_symport"/>
    <property type="match status" value="1"/>
</dbReference>
<keyword evidence="4 7" id="KW-0812">Transmembrane</keyword>
<feature type="transmembrane region" description="Helical" evidence="7">
    <location>
        <begin position="212"/>
        <end position="231"/>
    </location>
</feature>
<feature type="transmembrane region" description="Helical" evidence="7">
    <location>
        <begin position="7"/>
        <end position="30"/>
    </location>
</feature>
<feature type="transmembrane region" description="Helical" evidence="7">
    <location>
        <begin position="95"/>
        <end position="114"/>
    </location>
</feature>
<feature type="transmembrane region" description="Helical" evidence="7">
    <location>
        <begin position="251"/>
        <end position="272"/>
    </location>
</feature>
<evidence type="ECO:0000313" key="9">
    <source>
        <dbReference type="Proteomes" id="UP000309488"/>
    </source>
</evidence>
<keyword evidence="2" id="KW-0813">Transport</keyword>
<feature type="transmembrane region" description="Helical" evidence="7">
    <location>
        <begin position="425"/>
        <end position="444"/>
    </location>
</feature>
<evidence type="ECO:0000256" key="1">
    <source>
        <dbReference type="ARBA" id="ARBA00004651"/>
    </source>
</evidence>
<gene>
    <name evidence="8" type="ORF">FA048_07515</name>
</gene>
<feature type="transmembrane region" description="Helical" evidence="7">
    <location>
        <begin position="42"/>
        <end position="62"/>
    </location>
</feature>
<feature type="transmembrane region" description="Helical" evidence="7">
    <location>
        <begin position="160"/>
        <end position="179"/>
    </location>
</feature>
<dbReference type="CDD" id="cd06177">
    <property type="entry name" value="MFS_NHS"/>
    <property type="match status" value="1"/>
</dbReference>
<feature type="transmembrane region" description="Helical" evidence="7">
    <location>
        <begin position="135"/>
        <end position="154"/>
    </location>
</feature>
<evidence type="ECO:0000256" key="5">
    <source>
        <dbReference type="ARBA" id="ARBA00022989"/>
    </source>
</evidence>
<dbReference type="PANTHER" id="PTHR23522:SF4">
    <property type="entry name" value="NUCLEOSIDE PERMEASE NUPG-RELATED"/>
    <property type="match status" value="1"/>
</dbReference>
<dbReference type="PANTHER" id="PTHR23522">
    <property type="entry name" value="BLL5896 PROTEIN"/>
    <property type="match status" value="1"/>
</dbReference>
<evidence type="ECO:0000256" key="3">
    <source>
        <dbReference type="ARBA" id="ARBA00022475"/>
    </source>
</evidence>
<comment type="subcellular location">
    <subcellularLocation>
        <location evidence="1">Cell membrane</location>
        <topology evidence="1">Multi-pass membrane protein</topology>
    </subcellularLocation>
</comment>
<dbReference type="GO" id="GO:0015212">
    <property type="term" value="F:cytidine transmembrane transporter activity"/>
    <property type="evidence" value="ECO:0007669"/>
    <property type="project" value="TreeGrafter"/>
</dbReference>
<dbReference type="GO" id="GO:0005886">
    <property type="term" value="C:plasma membrane"/>
    <property type="evidence" value="ECO:0007669"/>
    <property type="project" value="UniProtKB-SubCell"/>
</dbReference>
<dbReference type="RefSeq" id="WP_136839624.1">
    <property type="nucleotide sequence ID" value="NZ_SWBR01000002.1"/>
</dbReference>
<evidence type="ECO:0000256" key="6">
    <source>
        <dbReference type="ARBA" id="ARBA00023136"/>
    </source>
</evidence>
<dbReference type="Gene3D" id="1.20.1250.20">
    <property type="entry name" value="MFS general substrate transporter like domains"/>
    <property type="match status" value="2"/>
</dbReference>
<feature type="transmembrane region" description="Helical" evidence="7">
    <location>
        <begin position="348"/>
        <end position="369"/>
    </location>
</feature>
<keyword evidence="9" id="KW-1185">Reference proteome</keyword>
<keyword evidence="3" id="KW-1003">Cell membrane</keyword>
<name>A0A4U1CV54_9SPHI</name>
<protein>
    <submittedName>
        <fullName evidence="8">MFS transporter</fullName>
    </submittedName>
</protein>
<dbReference type="SUPFAM" id="SSF103473">
    <property type="entry name" value="MFS general substrate transporter"/>
    <property type="match status" value="1"/>
</dbReference>
<reference evidence="8 9" key="1">
    <citation type="submission" date="2019-04" db="EMBL/GenBank/DDBJ databases">
        <title>Pedobacter sp. RP-3-22 sp. nov., isolated from Arctic soil.</title>
        <authorList>
            <person name="Dahal R.H."/>
            <person name="Kim D.-U."/>
        </authorList>
    </citation>
    <scope>NUCLEOTIDE SEQUENCE [LARGE SCALE GENOMIC DNA]</scope>
    <source>
        <strain evidence="8 9">RP-3-22</strain>
    </source>
</reference>
<evidence type="ECO:0000256" key="4">
    <source>
        <dbReference type="ARBA" id="ARBA00022692"/>
    </source>
</evidence>
<dbReference type="EMBL" id="SWBR01000002">
    <property type="protein sequence ID" value="TKC10049.1"/>
    <property type="molecule type" value="Genomic_DNA"/>
</dbReference>
<evidence type="ECO:0000313" key="8">
    <source>
        <dbReference type="EMBL" id="TKC10049.1"/>
    </source>
</evidence>